<dbReference type="InterPro" id="IPR036640">
    <property type="entry name" value="ABC1_TM_sf"/>
</dbReference>
<evidence type="ECO:0000313" key="11">
    <source>
        <dbReference type="Proteomes" id="UP000663992"/>
    </source>
</evidence>
<evidence type="ECO:0000259" key="9">
    <source>
        <dbReference type="PROSITE" id="PS50929"/>
    </source>
</evidence>
<dbReference type="Proteomes" id="UP000663992">
    <property type="component" value="Unassembled WGS sequence"/>
</dbReference>
<dbReference type="PANTHER" id="PTHR43394">
    <property type="entry name" value="ATP-DEPENDENT PERMEASE MDL1, MITOCHONDRIAL"/>
    <property type="match status" value="1"/>
</dbReference>
<feature type="domain" description="ABC transmembrane type-1" evidence="9">
    <location>
        <begin position="25"/>
        <end position="303"/>
    </location>
</feature>
<dbReference type="Pfam" id="PF00664">
    <property type="entry name" value="ABC_membrane"/>
    <property type="match status" value="1"/>
</dbReference>
<evidence type="ECO:0000256" key="7">
    <source>
        <dbReference type="SAM" id="Phobius"/>
    </source>
</evidence>
<keyword evidence="4 10" id="KW-0067">ATP-binding</keyword>
<feature type="transmembrane region" description="Helical" evidence="7">
    <location>
        <begin position="59"/>
        <end position="78"/>
    </location>
</feature>
<dbReference type="SMART" id="SM00382">
    <property type="entry name" value="AAA"/>
    <property type="match status" value="1"/>
</dbReference>
<accession>A0ABS3CX08</accession>
<keyword evidence="6 7" id="KW-0472">Membrane</keyword>
<dbReference type="GO" id="GO:0005524">
    <property type="term" value="F:ATP binding"/>
    <property type="evidence" value="ECO:0007669"/>
    <property type="project" value="UniProtKB-KW"/>
</dbReference>
<evidence type="ECO:0000256" key="5">
    <source>
        <dbReference type="ARBA" id="ARBA00022989"/>
    </source>
</evidence>
<dbReference type="InterPro" id="IPR003593">
    <property type="entry name" value="AAA+_ATPase"/>
</dbReference>
<feature type="transmembrane region" description="Helical" evidence="7">
    <location>
        <begin position="280"/>
        <end position="301"/>
    </location>
</feature>
<dbReference type="InterPro" id="IPR003439">
    <property type="entry name" value="ABC_transporter-like_ATP-bd"/>
</dbReference>
<dbReference type="InterPro" id="IPR017871">
    <property type="entry name" value="ABC_transporter-like_CS"/>
</dbReference>
<feature type="transmembrane region" description="Helical" evidence="7">
    <location>
        <begin position="21"/>
        <end position="44"/>
    </location>
</feature>
<gene>
    <name evidence="10" type="ORF">J0A65_13255</name>
</gene>
<dbReference type="Pfam" id="PF00005">
    <property type="entry name" value="ABC_tran"/>
    <property type="match status" value="1"/>
</dbReference>
<name>A0ABS3CX08_9ALTE</name>
<dbReference type="Gene3D" id="1.20.1560.10">
    <property type="entry name" value="ABC transporter type 1, transmembrane domain"/>
    <property type="match status" value="1"/>
</dbReference>
<feature type="transmembrane region" description="Helical" evidence="7">
    <location>
        <begin position="240"/>
        <end position="268"/>
    </location>
</feature>
<keyword evidence="3" id="KW-0547">Nucleotide-binding</keyword>
<feature type="domain" description="ABC transporter" evidence="8">
    <location>
        <begin position="331"/>
        <end position="555"/>
    </location>
</feature>
<evidence type="ECO:0000256" key="4">
    <source>
        <dbReference type="ARBA" id="ARBA00022840"/>
    </source>
</evidence>
<evidence type="ECO:0000256" key="1">
    <source>
        <dbReference type="ARBA" id="ARBA00004651"/>
    </source>
</evidence>
<reference evidence="10 11" key="1">
    <citation type="submission" date="2021-03" db="EMBL/GenBank/DDBJ databases">
        <title>novel species isolated from a fishpond in China.</title>
        <authorList>
            <person name="Lu H."/>
            <person name="Cai Z."/>
        </authorList>
    </citation>
    <scope>NUCLEOTIDE SEQUENCE [LARGE SCALE GENOMIC DNA]</scope>
    <source>
        <strain evidence="10 11">Y57</strain>
    </source>
</reference>
<evidence type="ECO:0000313" key="10">
    <source>
        <dbReference type="EMBL" id="MBN7820840.1"/>
    </source>
</evidence>
<dbReference type="PANTHER" id="PTHR43394:SF1">
    <property type="entry name" value="ATP-BINDING CASSETTE SUB-FAMILY B MEMBER 10, MITOCHONDRIAL"/>
    <property type="match status" value="1"/>
</dbReference>
<organism evidence="10 11">
    <name type="scientific">Bowmanella yangjiangensis</name>
    <dbReference type="NCBI Taxonomy" id="2811230"/>
    <lineage>
        <taxon>Bacteria</taxon>
        <taxon>Pseudomonadati</taxon>
        <taxon>Pseudomonadota</taxon>
        <taxon>Gammaproteobacteria</taxon>
        <taxon>Alteromonadales</taxon>
        <taxon>Alteromonadaceae</taxon>
        <taxon>Bowmanella</taxon>
    </lineage>
</organism>
<dbReference type="InterPro" id="IPR011527">
    <property type="entry name" value="ABC1_TM_dom"/>
</dbReference>
<dbReference type="EMBL" id="JAFKCS010000012">
    <property type="protein sequence ID" value="MBN7820840.1"/>
    <property type="molecule type" value="Genomic_DNA"/>
</dbReference>
<protein>
    <submittedName>
        <fullName evidence="10">ABC transporter ATP-binding protein</fullName>
    </submittedName>
</protein>
<keyword evidence="2 7" id="KW-0812">Transmembrane</keyword>
<dbReference type="PROSITE" id="PS00211">
    <property type="entry name" value="ABC_TRANSPORTER_1"/>
    <property type="match status" value="1"/>
</dbReference>
<proteinExistence type="predicted"/>
<evidence type="ECO:0000259" key="8">
    <source>
        <dbReference type="PROSITE" id="PS50893"/>
    </source>
</evidence>
<dbReference type="SUPFAM" id="SSF90123">
    <property type="entry name" value="ABC transporter transmembrane region"/>
    <property type="match status" value="1"/>
</dbReference>
<dbReference type="InterPro" id="IPR027417">
    <property type="entry name" value="P-loop_NTPase"/>
</dbReference>
<feature type="transmembrane region" description="Helical" evidence="7">
    <location>
        <begin position="136"/>
        <end position="156"/>
    </location>
</feature>
<dbReference type="Gene3D" id="3.40.50.300">
    <property type="entry name" value="P-loop containing nucleotide triphosphate hydrolases"/>
    <property type="match status" value="1"/>
</dbReference>
<keyword evidence="11" id="KW-1185">Reference proteome</keyword>
<dbReference type="SUPFAM" id="SSF52540">
    <property type="entry name" value="P-loop containing nucleoside triphosphate hydrolases"/>
    <property type="match status" value="1"/>
</dbReference>
<comment type="subcellular location">
    <subcellularLocation>
        <location evidence="1">Cell membrane</location>
        <topology evidence="1">Multi-pass membrane protein</topology>
    </subcellularLocation>
</comment>
<dbReference type="PROSITE" id="PS50893">
    <property type="entry name" value="ABC_TRANSPORTER_2"/>
    <property type="match status" value="1"/>
</dbReference>
<dbReference type="InterPro" id="IPR039421">
    <property type="entry name" value="Type_1_exporter"/>
</dbReference>
<feature type="transmembrane region" description="Helical" evidence="7">
    <location>
        <begin position="162"/>
        <end position="180"/>
    </location>
</feature>
<keyword evidence="5 7" id="KW-1133">Transmembrane helix</keyword>
<sequence>MPDSISKSVLGFSRPYLPSKRAFSGLMVLTLLATLFELGIPLIARELIDRLSIGNIDRMVMVILAAAVIVAAIAEYFAAVHASKMGLSTVQRLRFRLIGHLVNVQTIKLHDQHSSELAAQVMTDTDELKDIFSSDLAALIGGVLSFVAVIALLLWMEWRLTLVLLGCLLIGALLITPIALSMSSLNKQILQQHAELTRQCTEWFRHHELVKVYGATPQVEEQAQAALDRYYKLALREARALALIGPISNMMLMTSMIALIATSAYWIAEGTLSMGTFTAFLLYLFGLTFPLIGMGMFFANYQKANGAAERLHALANLPTENLKPGSAAARIRTLRVEEAGLQLGEQQILQNLTLPDMQRGLVMVSGSSGSGKTSLLRTLLGLYPLTHGQIYVNNQPLSLTQLGSWRHRMAWVEQEPALFQATVRDNLCLGKTQVDDAEVIQVLHKVGLAAWLERIGGNLDMLITEQNHQLSGGEKQRFALARALVRPFDLLLLDEPTSALDTQNAKQMMSTLIDLAQSKLVLMISHDHSLFSHADQIVQLENGKLVNILPKQAHLA</sequence>
<evidence type="ECO:0000256" key="3">
    <source>
        <dbReference type="ARBA" id="ARBA00022741"/>
    </source>
</evidence>
<evidence type="ECO:0000256" key="6">
    <source>
        <dbReference type="ARBA" id="ARBA00023136"/>
    </source>
</evidence>
<comment type="caution">
    <text evidence="10">The sequence shown here is derived from an EMBL/GenBank/DDBJ whole genome shotgun (WGS) entry which is preliminary data.</text>
</comment>
<evidence type="ECO:0000256" key="2">
    <source>
        <dbReference type="ARBA" id="ARBA00022692"/>
    </source>
</evidence>
<dbReference type="RefSeq" id="WP_206594666.1">
    <property type="nucleotide sequence ID" value="NZ_JAFKCS010000012.1"/>
</dbReference>
<dbReference type="CDD" id="cd03228">
    <property type="entry name" value="ABCC_MRP_Like"/>
    <property type="match status" value="1"/>
</dbReference>
<dbReference type="PROSITE" id="PS50929">
    <property type="entry name" value="ABC_TM1F"/>
    <property type="match status" value="1"/>
</dbReference>